<organism evidence="2 3">
    <name type="scientific">Bacillus salipaludis</name>
    <dbReference type="NCBI Taxonomy" id="2547811"/>
    <lineage>
        <taxon>Bacteria</taxon>
        <taxon>Bacillati</taxon>
        <taxon>Bacillota</taxon>
        <taxon>Bacilli</taxon>
        <taxon>Bacillales</taxon>
        <taxon>Bacillaceae</taxon>
        <taxon>Bacillus</taxon>
    </lineage>
</organism>
<dbReference type="EMBL" id="SMYO01000004">
    <property type="protein sequence ID" value="TDK62070.1"/>
    <property type="molecule type" value="Genomic_DNA"/>
</dbReference>
<comment type="caution">
    <text evidence="2">The sequence shown here is derived from an EMBL/GenBank/DDBJ whole genome shotgun (WGS) entry which is preliminary data.</text>
</comment>
<accession>A0A4R5VTG8</accession>
<evidence type="ECO:0000313" key="2">
    <source>
        <dbReference type="EMBL" id="TDK62070.1"/>
    </source>
</evidence>
<evidence type="ECO:0000313" key="3">
    <source>
        <dbReference type="Proteomes" id="UP000295132"/>
    </source>
</evidence>
<feature type="domain" description="Phage ABA sandwich" evidence="1">
    <location>
        <begin position="6"/>
        <end position="88"/>
    </location>
</feature>
<gene>
    <name evidence="2" type="ORF">E2K98_08350</name>
</gene>
<name>A0A4R5VTG8_9BACI</name>
<reference evidence="2 3" key="1">
    <citation type="submission" date="2019-03" db="EMBL/GenBank/DDBJ databases">
        <title>Bacillus niacini sp. nov. a Nicotinate-Metabolizing Mesophile Isolated from Soil.</title>
        <authorList>
            <person name="Zhang G."/>
        </authorList>
    </citation>
    <scope>NUCLEOTIDE SEQUENCE [LARGE SCALE GENOMIC DNA]</scope>
    <source>
        <strain evidence="2 3">WN066</strain>
    </source>
</reference>
<dbReference type="AlphaFoldDB" id="A0A4R5VTG8"/>
<sequence>MNKTDSIARRILGWKLNRWDRWYDYENRTFIHDSDFQPEDNLDHAMRIVERLEQFGYTFTTNDNSEACFNEVRGTGVTLAQAITNAAYAIIENNSVVNSSRVWQKLC</sequence>
<dbReference type="Pfam" id="PF18066">
    <property type="entry name" value="Phage_ABA_S"/>
    <property type="match status" value="1"/>
</dbReference>
<dbReference type="RefSeq" id="WP_133333799.1">
    <property type="nucleotide sequence ID" value="NZ_SMYO01000004.1"/>
</dbReference>
<dbReference type="InterPro" id="IPR041270">
    <property type="entry name" value="Phage_ABA_S"/>
</dbReference>
<proteinExistence type="predicted"/>
<evidence type="ECO:0000259" key="1">
    <source>
        <dbReference type="Pfam" id="PF18066"/>
    </source>
</evidence>
<protein>
    <recommendedName>
        <fullName evidence="1">Phage ABA sandwich domain-containing protein</fullName>
    </recommendedName>
</protein>
<dbReference type="Proteomes" id="UP000295132">
    <property type="component" value="Unassembled WGS sequence"/>
</dbReference>